<comment type="caution">
    <text evidence="9">The sequence shown here is derived from an EMBL/GenBank/DDBJ whole genome shotgun (WGS) entry which is preliminary data.</text>
</comment>
<evidence type="ECO:0000256" key="5">
    <source>
        <dbReference type="ARBA" id="ARBA00022990"/>
    </source>
</evidence>
<dbReference type="CDD" id="cd12693">
    <property type="entry name" value="RRM2_PTBP1_like"/>
    <property type="match status" value="1"/>
</dbReference>
<keyword evidence="1" id="KW-0597">Phosphoprotein</keyword>
<keyword evidence="3" id="KW-0677">Repeat</keyword>
<dbReference type="InterPro" id="IPR012677">
    <property type="entry name" value="Nucleotide-bd_a/b_plait_sf"/>
</dbReference>
<evidence type="ECO:0000256" key="2">
    <source>
        <dbReference type="ARBA" id="ARBA00022664"/>
    </source>
</evidence>
<gene>
    <name evidence="9" type="primary">Ptbp3</name>
    <name evidence="9" type="ORF">IBISTR_R09896</name>
</gene>
<dbReference type="SUPFAM" id="SSF54928">
    <property type="entry name" value="RNA-binding domain, RBD"/>
    <property type="match status" value="4"/>
</dbReference>
<dbReference type="FunFam" id="3.30.70.330:FF:000032">
    <property type="entry name" value="Polypyrimidine tract-binding protein 2 isoform 1"/>
    <property type="match status" value="1"/>
</dbReference>
<dbReference type="InterPro" id="IPR000504">
    <property type="entry name" value="RRM_dom"/>
</dbReference>
<evidence type="ECO:0000313" key="9">
    <source>
        <dbReference type="EMBL" id="NXA27551.1"/>
    </source>
</evidence>
<dbReference type="GO" id="GO:0003723">
    <property type="term" value="F:RNA binding"/>
    <property type="evidence" value="ECO:0007669"/>
    <property type="project" value="UniProtKB-UniRule"/>
</dbReference>
<sequence>NEKKKLKGDRSPCSPSRVLHLRPIPNDVTETELISLGLPFGKVTNLLMLKGKRQAFLEMASEEAAVNMMNYYTPATLYLRRQPVYIQYSNHRELKTDNLPNQARTQAALRAVNAMQPGNMGVANAVAAEGELLPGQSSVLRIIIENLFYPVTLEVLYQIFSKFGAVLKIITFTKNNQFQALLQYADPTDARYAKLALDGQCVYTGCCTLRVDFSKLNALKIRYNNDKSRDFTRCDLPSGNQHPPSEPSVFAAYGTQNIIFPSYAGAAGFASAMGFPQGAVTTAAMSGHMVPGVTGIPVNSVLLVSNLNSEALDKFLFWIFTGVYGDVHRVKIMFKKKGNALVQMADAVQAQIAIAYLNGQRLYGKVLCATLSKHETIQLPRPGQENQDLTKDYSDSPLHRFKKPGSKNFQNICPPSATLHLSNIPPSVTDHDLMNLFAKAGSTVKAFRFFQKNCKMALIQLGCVEEALHALIELHNHDLGENHHLRVSFSKCTI</sequence>
<dbReference type="Pfam" id="PF13893">
    <property type="entry name" value="RRM_5"/>
    <property type="match status" value="1"/>
</dbReference>
<dbReference type="NCBIfam" id="TIGR01649">
    <property type="entry name" value="hnRNP-L_PTB"/>
    <property type="match status" value="1"/>
</dbReference>
<feature type="domain" description="RRM" evidence="8">
    <location>
        <begin position="417"/>
        <end position="492"/>
    </location>
</feature>
<dbReference type="InterPro" id="IPR021790">
    <property type="entry name" value="PTBP1-like_RRM2"/>
</dbReference>
<keyword evidence="4 7" id="KW-0694">RNA-binding</keyword>
<dbReference type="InterPro" id="IPR055204">
    <property type="entry name" value="HNRNPL_RRM"/>
</dbReference>
<feature type="domain" description="RRM" evidence="8">
    <location>
        <begin position="140"/>
        <end position="216"/>
    </location>
</feature>
<dbReference type="SMART" id="SM00360">
    <property type="entry name" value="RRM"/>
    <property type="match status" value="4"/>
</dbReference>
<dbReference type="InterPro" id="IPR006536">
    <property type="entry name" value="HnRNP-L/PTB"/>
</dbReference>
<dbReference type="FunFam" id="3.30.70.330:FF:000018">
    <property type="entry name" value="Polypyrimidine tract-binding protein 2 isoform 1"/>
    <property type="match status" value="1"/>
</dbReference>
<dbReference type="PROSITE" id="PS50102">
    <property type="entry name" value="RRM"/>
    <property type="match status" value="4"/>
</dbReference>
<evidence type="ECO:0000256" key="3">
    <source>
        <dbReference type="ARBA" id="ARBA00022737"/>
    </source>
</evidence>
<feature type="domain" description="RRM" evidence="8">
    <location>
        <begin position="17"/>
        <end position="91"/>
    </location>
</feature>
<evidence type="ECO:0000256" key="6">
    <source>
        <dbReference type="ARBA" id="ARBA00023187"/>
    </source>
</evidence>
<dbReference type="FunFam" id="3.30.70.330:FF:000341">
    <property type="entry name" value="Hephaestus, isoform C"/>
    <property type="match status" value="1"/>
</dbReference>
<name>A0A7K7UH97_9CHAR</name>
<organism evidence="9 10">
    <name type="scientific">Ibidorhyncha struthersii</name>
    <dbReference type="NCBI Taxonomy" id="425643"/>
    <lineage>
        <taxon>Eukaryota</taxon>
        <taxon>Metazoa</taxon>
        <taxon>Chordata</taxon>
        <taxon>Craniata</taxon>
        <taxon>Vertebrata</taxon>
        <taxon>Euteleostomi</taxon>
        <taxon>Archelosauria</taxon>
        <taxon>Archosauria</taxon>
        <taxon>Dinosauria</taxon>
        <taxon>Saurischia</taxon>
        <taxon>Theropoda</taxon>
        <taxon>Coelurosauria</taxon>
        <taxon>Aves</taxon>
        <taxon>Neognathae</taxon>
        <taxon>Neoaves</taxon>
        <taxon>Charadriiformes</taxon>
        <taxon>Charadriidae</taxon>
        <taxon>Ibidorhyncha</taxon>
    </lineage>
</organism>
<feature type="non-terminal residue" evidence="9">
    <location>
        <position position="494"/>
    </location>
</feature>
<dbReference type="PANTHER" id="PTHR15592">
    <property type="entry name" value="MATRIN 3/NUCLEAR PROTEIN 220-RELATED"/>
    <property type="match status" value="1"/>
</dbReference>
<dbReference type="Proteomes" id="UP000587655">
    <property type="component" value="Unassembled WGS sequence"/>
</dbReference>
<protein>
    <submittedName>
        <fullName evidence="9">PTBP3 protein</fullName>
    </submittedName>
</protein>
<evidence type="ECO:0000313" key="10">
    <source>
        <dbReference type="Proteomes" id="UP000587655"/>
    </source>
</evidence>
<dbReference type="Pfam" id="PF22976">
    <property type="entry name" value="RRM_10"/>
    <property type="match status" value="1"/>
</dbReference>
<evidence type="ECO:0000259" key="8">
    <source>
        <dbReference type="PROSITE" id="PS50102"/>
    </source>
</evidence>
<dbReference type="GO" id="GO:0006397">
    <property type="term" value="P:mRNA processing"/>
    <property type="evidence" value="ECO:0007669"/>
    <property type="project" value="UniProtKB-KW"/>
</dbReference>
<reference evidence="9 10" key="1">
    <citation type="submission" date="2019-09" db="EMBL/GenBank/DDBJ databases">
        <title>Bird 10,000 Genomes (B10K) Project - Family phase.</title>
        <authorList>
            <person name="Zhang G."/>
        </authorList>
    </citation>
    <scope>NUCLEOTIDE SEQUENCE [LARGE SCALE GENOMIC DNA]</scope>
    <source>
        <strain evidence="9">B10K-DU-030-25</strain>
    </source>
</reference>
<evidence type="ECO:0000256" key="7">
    <source>
        <dbReference type="PROSITE-ProRule" id="PRU00176"/>
    </source>
</evidence>
<keyword evidence="6" id="KW-0508">mRNA splicing</keyword>
<feature type="non-terminal residue" evidence="9">
    <location>
        <position position="1"/>
    </location>
</feature>
<accession>A0A7K7UH97</accession>
<evidence type="ECO:0000256" key="1">
    <source>
        <dbReference type="ARBA" id="ARBA00022553"/>
    </source>
</evidence>
<proteinExistence type="predicted"/>
<dbReference type="Pfam" id="PF11835">
    <property type="entry name" value="RRM_8"/>
    <property type="match status" value="1"/>
</dbReference>
<keyword evidence="2" id="KW-0507">mRNA processing</keyword>
<dbReference type="FunFam" id="3.30.70.330:FF:000036">
    <property type="entry name" value="polypyrimidine tract-binding protein 1 isoform X2"/>
    <property type="match status" value="1"/>
</dbReference>
<dbReference type="GO" id="GO:0005634">
    <property type="term" value="C:nucleus"/>
    <property type="evidence" value="ECO:0007669"/>
    <property type="project" value="InterPro"/>
</dbReference>
<keyword evidence="5" id="KW-0007">Acetylation</keyword>
<evidence type="ECO:0000256" key="4">
    <source>
        <dbReference type="ARBA" id="ARBA00022884"/>
    </source>
</evidence>
<dbReference type="EMBL" id="VZSZ01009409">
    <property type="protein sequence ID" value="NXA27551.1"/>
    <property type="molecule type" value="Genomic_DNA"/>
</dbReference>
<dbReference type="Gene3D" id="3.30.70.330">
    <property type="match status" value="4"/>
</dbReference>
<dbReference type="AlphaFoldDB" id="A0A7K7UH97"/>
<dbReference type="InterPro" id="IPR035979">
    <property type="entry name" value="RBD_domain_sf"/>
</dbReference>
<dbReference type="GO" id="GO:0008380">
    <property type="term" value="P:RNA splicing"/>
    <property type="evidence" value="ECO:0007669"/>
    <property type="project" value="UniProtKB-KW"/>
</dbReference>
<feature type="domain" description="RRM" evidence="8">
    <location>
        <begin position="300"/>
        <end position="374"/>
    </location>
</feature>
<keyword evidence="10" id="KW-1185">Reference proteome</keyword>